<dbReference type="AlphaFoldDB" id="A0AAV5IQR3"/>
<evidence type="ECO:0000313" key="1">
    <source>
        <dbReference type="EMBL" id="GKV00579.1"/>
    </source>
</evidence>
<organism evidence="1 2">
    <name type="scientific">Rubroshorea leprosula</name>
    <dbReference type="NCBI Taxonomy" id="152421"/>
    <lineage>
        <taxon>Eukaryota</taxon>
        <taxon>Viridiplantae</taxon>
        <taxon>Streptophyta</taxon>
        <taxon>Embryophyta</taxon>
        <taxon>Tracheophyta</taxon>
        <taxon>Spermatophyta</taxon>
        <taxon>Magnoliopsida</taxon>
        <taxon>eudicotyledons</taxon>
        <taxon>Gunneridae</taxon>
        <taxon>Pentapetalae</taxon>
        <taxon>rosids</taxon>
        <taxon>malvids</taxon>
        <taxon>Malvales</taxon>
        <taxon>Dipterocarpaceae</taxon>
        <taxon>Rubroshorea</taxon>
    </lineage>
</organism>
<accession>A0AAV5IQR3</accession>
<name>A0AAV5IQR3_9ROSI</name>
<dbReference type="EMBL" id="BPVZ01000015">
    <property type="protein sequence ID" value="GKV00579.1"/>
    <property type="molecule type" value="Genomic_DNA"/>
</dbReference>
<dbReference type="Proteomes" id="UP001054252">
    <property type="component" value="Unassembled WGS sequence"/>
</dbReference>
<reference evidence="1 2" key="1">
    <citation type="journal article" date="2021" name="Commun. Biol.">
        <title>The genome of Shorea leprosula (Dipterocarpaceae) highlights the ecological relevance of drought in aseasonal tropical rainforests.</title>
        <authorList>
            <person name="Ng K.K.S."/>
            <person name="Kobayashi M.J."/>
            <person name="Fawcett J.A."/>
            <person name="Hatakeyama M."/>
            <person name="Paape T."/>
            <person name="Ng C.H."/>
            <person name="Ang C.C."/>
            <person name="Tnah L.H."/>
            <person name="Lee C.T."/>
            <person name="Nishiyama T."/>
            <person name="Sese J."/>
            <person name="O'Brien M.J."/>
            <person name="Copetti D."/>
            <person name="Mohd Noor M.I."/>
            <person name="Ong R.C."/>
            <person name="Putra M."/>
            <person name="Sireger I.Z."/>
            <person name="Indrioko S."/>
            <person name="Kosugi Y."/>
            <person name="Izuno A."/>
            <person name="Isagi Y."/>
            <person name="Lee S.L."/>
            <person name="Shimizu K.K."/>
        </authorList>
    </citation>
    <scope>NUCLEOTIDE SEQUENCE [LARGE SCALE GENOMIC DNA]</scope>
    <source>
        <strain evidence="1">214</strain>
    </source>
</reference>
<protein>
    <submittedName>
        <fullName evidence="1">Uncharacterized protein</fullName>
    </submittedName>
</protein>
<gene>
    <name evidence="1" type="ORF">SLEP1_g13248</name>
</gene>
<proteinExistence type="predicted"/>
<keyword evidence="2" id="KW-1185">Reference proteome</keyword>
<evidence type="ECO:0000313" key="2">
    <source>
        <dbReference type="Proteomes" id="UP001054252"/>
    </source>
</evidence>
<sequence>MASLVVGFKYFRPKRGSGYQIPELPGGENPYISDRSETASMVLDLGMDGEIKEERIVFDKALIA</sequence>
<comment type="caution">
    <text evidence="1">The sequence shown here is derived from an EMBL/GenBank/DDBJ whole genome shotgun (WGS) entry which is preliminary data.</text>
</comment>